<keyword evidence="2 4" id="KW-0863">Zinc-finger</keyword>
<reference evidence="7" key="1">
    <citation type="journal article" date="2010" name="Genome Biol.">
        <title>Genome sequence of the necrotrophic plant pathogen Pythium ultimum reveals original pathogenicity mechanisms and effector repertoire.</title>
        <authorList>
            <person name="Levesque C.A."/>
            <person name="Brouwer H."/>
            <person name="Cano L."/>
            <person name="Hamilton J.P."/>
            <person name="Holt C."/>
            <person name="Huitema E."/>
            <person name="Raffaele S."/>
            <person name="Robideau G.P."/>
            <person name="Thines M."/>
            <person name="Win J."/>
            <person name="Zerillo M.M."/>
            <person name="Beakes G.W."/>
            <person name="Boore J.L."/>
            <person name="Busam D."/>
            <person name="Dumas B."/>
            <person name="Ferriera S."/>
            <person name="Fuerstenberg S.I."/>
            <person name="Gachon C.M."/>
            <person name="Gaulin E."/>
            <person name="Govers F."/>
            <person name="Grenville-Briggs L."/>
            <person name="Horner N."/>
            <person name="Hostetler J."/>
            <person name="Jiang R.H."/>
            <person name="Johnson J."/>
            <person name="Krajaejun T."/>
            <person name="Lin H."/>
            <person name="Meijer H.J."/>
            <person name="Moore B."/>
            <person name="Morris P."/>
            <person name="Phuntmart V."/>
            <person name="Puiu D."/>
            <person name="Shetty J."/>
            <person name="Stajich J.E."/>
            <person name="Tripathy S."/>
            <person name="Wawra S."/>
            <person name="van West P."/>
            <person name="Whitty B.R."/>
            <person name="Coutinho P.M."/>
            <person name="Henrissat B."/>
            <person name="Martin F."/>
            <person name="Thomas P.D."/>
            <person name="Tyler B.M."/>
            <person name="De Vries R.P."/>
            <person name="Kamoun S."/>
            <person name="Yandell M."/>
            <person name="Tisserat N."/>
            <person name="Buell C.R."/>
        </authorList>
    </citation>
    <scope>NUCLEOTIDE SEQUENCE</scope>
    <source>
        <strain evidence="7">DAOM:BR144</strain>
    </source>
</reference>
<dbReference type="eggNOG" id="ENOG502S1PU">
    <property type="taxonomic scope" value="Eukaryota"/>
</dbReference>
<dbReference type="HOGENOM" id="CLU_120095_0_0_1"/>
<protein>
    <recommendedName>
        <fullName evidence="5">MYND-type domain-containing protein</fullName>
    </recommendedName>
</protein>
<name>K3WX29_GLOUD</name>
<dbReference type="PROSITE" id="PS01360">
    <property type="entry name" value="ZF_MYND_1"/>
    <property type="match status" value="1"/>
</dbReference>
<dbReference type="AlphaFoldDB" id="K3WX29"/>
<dbReference type="PROSITE" id="PS50865">
    <property type="entry name" value="ZF_MYND_2"/>
    <property type="match status" value="1"/>
</dbReference>
<keyword evidence="3" id="KW-0862">Zinc</keyword>
<dbReference type="STRING" id="431595.K3WX29"/>
<evidence type="ECO:0000259" key="5">
    <source>
        <dbReference type="PROSITE" id="PS50865"/>
    </source>
</evidence>
<keyword evidence="1" id="KW-0479">Metal-binding</keyword>
<sequence length="199" mass="22112">MHAHVRTMRSDGEAATYMALVAQANEAYQLSQKGKLLEAERLYRDLLSKKPGAGFDDVSVALSQNEYGIVLRQLGKFDEALAMLQTALVVCECHDQEAGVSTTLSDSNITRDEIAKVYEAMGDCEMAHQTREPGKRICGNGACQALQYKEQLHACTRCKCVFYCGKTCQRDDWKRHKAFCRPPRQAKPAAITTESAMTP</sequence>
<dbReference type="SUPFAM" id="SSF144232">
    <property type="entry name" value="HIT/MYND zinc finger-like"/>
    <property type="match status" value="1"/>
</dbReference>
<dbReference type="Gene3D" id="6.10.140.2220">
    <property type="match status" value="1"/>
</dbReference>
<evidence type="ECO:0000256" key="2">
    <source>
        <dbReference type="ARBA" id="ARBA00022771"/>
    </source>
</evidence>
<evidence type="ECO:0000256" key="4">
    <source>
        <dbReference type="PROSITE-ProRule" id="PRU00134"/>
    </source>
</evidence>
<dbReference type="InterPro" id="IPR011990">
    <property type="entry name" value="TPR-like_helical_dom_sf"/>
</dbReference>
<evidence type="ECO:0000256" key="3">
    <source>
        <dbReference type="ARBA" id="ARBA00022833"/>
    </source>
</evidence>
<evidence type="ECO:0000313" key="6">
    <source>
        <dbReference type="EnsemblProtists" id="PYU1_T009527"/>
    </source>
</evidence>
<dbReference type="OMA" id="KTCQRQD"/>
<dbReference type="InterPro" id="IPR002893">
    <property type="entry name" value="Znf_MYND"/>
</dbReference>
<organism evidence="6 7">
    <name type="scientific">Globisporangium ultimum (strain ATCC 200006 / CBS 805.95 / DAOM BR144)</name>
    <name type="common">Pythium ultimum</name>
    <dbReference type="NCBI Taxonomy" id="431595"/>
    <lineage>
        <taxon>Eukaryota</taxon>
        <taxon>Sar</taxon>
        <taxon>Stramenopiles</taxon>
        <taxon>Oomycota</taxon>
        <taxon>Peronosporomycetes</taxon>
        <taxon>Pythiales</taxon>
        <taxon>Pythiaceae</taxon>
        <taxon>Globisporangium</taxon>
    </lineage>
</organism>
<dbReference type="Gene3D" id="1.25.40.10">
    <property type="entry name" value="Tetratricopeptide repeat domain"/>
    <property type="match status" value="1"/>
</dbReference>
<dbReference type="VEuPathDB" id="FungiDB:PYU1_G009509"/>
<dbReference type="Pfam" id="PF01753">
    <property type="entry name" value="zf-MYND"/>
    <property type="match status" value="1"/>
</dbReference>
<dbReference type="EMBL" id="GL376622">
    <property type="status" value="NOT_ANNOTATED_CDS"/>
    <property type="molecule type" value="Genomic_DNA"/>
</dbReference>
<proteinExistence type="predicted"/>
<keyword evidence="7" id="KW-1185">Reference proteome</keyword>
<dbReference type="EnsemblProtists" id="PYU1_T009527">
    <property type="protein sequence ID" value="PYU1_T009527"/>
    <property type="gene ID" value="PYU1_G009509"/>
</dbReference>
<reference evidence="7" key="2">
    <citation type="submission" date="2010-04" db="EMBL/GenBank/DDBJ databases">
        <authorList>
            <person name="Buell R."/>
            <person name="Hamilton J."/>
            <person name="Hostetler J."/>
        </authorList>
    </citation>
    <scope>NUCLEOTIDE SEQUENCE [LARGE SCALE GENOMIC DNA]</scope>
    <source>
        <strain evidence="7">DAOM:BR144</strain>
    </source>
</reference>
<reference evidence="6" key="3">
    <citation type="submission" date="2015-02" db="UniProtKB">
        <authorList>
            <consortium name="EnsemblProtists"/>
        </authorList>
    </citation>
    <scope>IDENTIFICATION</scope>
    <source>
        <strain evidence="6">DAOM BR144</strain>
    </source>
</reference>
<dbReference type="SUPFAM" id="SSF48452">
    <property type="entry name" value="TPR-like"/>
    <property type="match status" value="1"/>
</dbReference>
<feature type="domain" description="MYND-type" evidence="5">
    <location>
        <begin position="135"/>
        <end position="180"/>
    </location>
</feature>
<dbReference type="Proteomes" id="UP000019132">
    <property type="component" value="Unassembled WGS sequence"/>
</dbReference>
<evidence type="ECO:0000256" key="1">
    <source>
        <dbReference type="ARBA" id="ARBA00022723"/>
    </source>
</evidence>
<dbReference type="GO" id="GO:0008270">
    <property type="term" value="F:zinc ion binding"/>
    <property type="evidence" value="ECO:0007669"/>
    <property type="project" value="UniProtKB-KW"/>
</dbReference>
<dbReference type="InParanoid" id="K3WX29"/>
<accession>K3WX29</accession>
<evidence type="ECO:0000313" key="7">
    <source>
        <dbReference type="Proteomes" id="UP000019132"/>
    </source>
</evidence>